<gene>
    <name evidence="2" type="ORF">NECHADRAFT_87284</name>
</gene>
<dbReference type="OrthoDB" id="5067538at2759"/>
<dbReference type="VEuPathDB" id="FungiDB:NECHADRAFT_87284"/>
<dbReference type="GeneID" id="9674199"/>
<dbReference type="RefSeq" id="XP_003041869.1">
    <property type="nucleotide sequence ID" value="XM_003041823.1"/>
</dbReference>
<dbReference type="EMBL" id="GG698931">
    <property type="protein sequence ID" value="EEU36156.1"/>
    <property type="molecule type" value="Genomic_DNA"/>
</dbReference>
<feature type="region of interest" description="Disordered" evidence="1">
    <location>
        <begin position="1"/>
        <end position="30"/>
    </location>
</feature>
<evidence type="ECO:0000256" key="1">
    <source>
        <dbReference type="SAM" id="MobiDB-lite"/>
    </source>
</evidence>
<name>C7ZIW2_FUSV7</name>
<dbReference type="AlphaFoldDB" id="C7ZIW2"/>
<feature type="region of interest" description="Disordered" evidence="1">
    <location>
        <begin position="45"/>
        <end position="87"/>
    </location>
</feature>
<dbReference type="HOGENOM" id="CLU_1875985_0_0_1"/>
<dbReference type="Proteomes" id="UP000005206">
    <property type="component" value="Chromosome 12"/>
</dbReference>
<organism evidence="2 3">
    <name type="scientific">Fusarium vanettenii (strain ATCC MYA-4622 / CBS 123669 / FGSC 9596 / NRRL 45880 / 77-13-4)</name>
    <name type="common">Fusarium solani subsp. pisi</name>
    <dbReference type="NCBI Taxonomy" id="660122"/>
    <lineage>
        <taxon>Eukaryota</taxon>
        <taxon>Fungi</taxon>
        <taxon>Dikarya</taxon>
        <taxon>Ascomycota</taxon>
        <taxon>Pezizomycotina</taxon>
        <taxon>Sordariomycetes</taxon>
        <taxon>Hypocreomycetidae</taxon>
        <taxon>Hypocreales</taxon>
        <taxon>Nectriaceae</taxon>
        <taxon>Fusarium</taxon>
        <taxon>Fusarium solani species complex</taxon>
        <taxon>Fusarium vanettenii</taxon>
    </lineage>
</organism>
<dbReference type="KEGG" id="nhe:NECHADRAFT_87284"/>
<keyword evidence="3" id="KW-1185">Reference proteome</keyword>
<accession>C7ZIW2</accession>
<reference evidence="2 3" key="1">
    <citation type="journal article" date="2009" name="PLoS Genet.">
        <title>The genome of Nectria haematococca: contribution of supernumerary chromosomes to gene expansion.</title>
        <authorList>
            <person name="Coleman J.J."/>
            <person name="Rounsley S.D."/>
            <person name="Rodriguez-Carres M."/>
            <person name="Kuo A."/>
            <person name="Wasmann C.C."/>
            <person name="Grimwood J."/>
            <person name="Schmutz J."/>
            <person name="Taga M."/>
            <person name="White G.J."/>
            <person name="Zhou S."/>
            <person name="Schwartz D.C."/>
            <person name="Freitag M."/>
            <person name="Ma L.J."/>
            <person name="Danchin E.G."/>
            <person name="Henrissat B."/>
            <person name="Coutinho P.M."/>
            <person name="Nelson D.R."/>
            <person name="Straney D."/>
            <person name="Napoli C.A."/>
            <person name="Barker B.M."/>
            <person name="Gribskov M."/>
            <person name="Rep M."/>
            <person name="Kroken S."/>
            <person name="Molnar I."/>
            <person name="Rensing C."/>
            <person name="Kennell J.C."/>
            <person name="Zamora J."/>
            <person name="Farman M.L."/>
            <person name="Selker E.U."/>
            <person name="Salamov A."/>
            <person name="Shapiro H."/>
            <person name="Pangilinan J."/>
            <person name="Lindquist E."/>
            <person name="Lamers C."/>
            <person name="Grigoriev I.V."/>
            <person name="Geiser D.M."/>
            <person name="Covert S.F."/>
            <person name="Temporini E."/>
            <person name="Vanetten H.D."/>
        </authorList>
    </citation>
    <scope>NUCLEOTIDE SEQUENCE [LARGE SCALE GENOMIC DNA]</scope>
    <source>
        <strain evidence="3">ATCC MYA-4622 / CBS 123669 / FGSC 9596 / NRRL 45880 / 77-13-4</strain>
    </source>
</reference>
<sequence>MSTNQENTVSEKKDGVVPASGSETAPSNDRFLGVCESIGFLPLLEPSYAQEPKPAEKEESREEDDFFGLKDCSSAFSQPQEESRTDTYKEVRYYEDEIFDANGGLKNCPDAFPVDELEAENQAQQKVLKRCKEKQE</sequence>
<dbReference type="InParanoid" id="C7ZIW2"/>
<evidence type="ECO:0000313" key="2">
    <source>
        <dbReference type="EMBL" id="EEU36156.1"/>
    </source>
</evidence>
<proteinExistence type="predicted"/>
<protein>
    <submittedName>
        <fullName evidence="2">Uncharacterized protein</fullName>
    </submittedName>
</protein>
<evidence type="ECO:0000313" key="3">
    <source>
        <dbReference type="Proteomes" id="UP000005206"/>
    </source>
</evidence>